<dbReference type="AlphaFoldDB" id="A0A0G1UMN3"/>
<accession>A0A0G1UMN3</accession>
<organism evidence="2 3">
    <name type="scientific">Candidatus Gottesmanbacteria bacterium GW2011_GWA1_48_13</name>
    <dbReference type="NCBI Taxonomy" id="1618439"/>
    <lineage>
        <taxon>Bacteria</taxon>
        <taxon>Candidatus Gottesmaniibacteriota</taxon>
    </lineage>
</organism>
<evidence type="ECO:0000313" key="2">
    <source>
        <dbReference type="EMBL" id="KKU95477.1"/>
    </source>
</evidence>
<dbReference type="Proteomes" id="UP000034661">
    <property type="component" value="Unassembled WGS sequence"/>
</dbReference>
<proteinExistence type="predicted"/>
<feature type="region of interest" description="Disordered" evidence="1">
    <location>
        <begin position="44"/>
        <end position="71"/>
    </location>
</feature>
<gene>
    <name evidence="2" type="ORF">UY27_C0016G0007</name>
</gene>
<sequence length="96" mass="10212">MANNGVEAGAVYRSTVLVAVVKDHGRLSGKLNIEEGSVTLVNGRGESVTLSPPHDTYGLRTIDESTPPDFSAQGRRLDAIRAEDGTIIGYNETILT</sequence>
<evidence type="ECO:0000256" key="1">
    <source>
        <dbReference type="SAM" id="MobiDB-lite"/>
    </source>
</evidence>
<comment type="caution">
    <text evidence="2">The sequence shown here is derived from an EMBL/GenBank/DDBJ whole genome shotgun (WGS) entry which is preliminary data.</text>
</comment>
<evidence type="ECO:0000313" key="3">
    <source>
        <dbReference type="Proteomes" id="UP000034661"/>
    </source>
</evidence>
<dbReference type="EMBL" id="LCPJ01000016">
    <property type="protein sequence ID" value="KKU95477.1"/>
    <property type="molecule type" value="Genomic_DNA"/>
</dbReference>
<name>A0A0G1UMN3_9BACT</name>
<reference evidence="2 3" key="1">
    <citation type="journal article" date="2015" name="Nature">
        <title>rRNA introns, odd ribosomes, and small enigmatic genomes across a large radiation of phyla.</title>
        <authorList>
            <person name="Brown C.T."/>
            <person name="Hug L.A."/>
            <person name="Thomas B.C."/>
            <person name="Sharon I."/>
            <person name="Castelle C.J."/>
            <person name="Singh A."/>
            <person name="Wilkins M.J."/>
            <person name="Williams K.H."/>
            <person name="Banfield J.F."/>
        </authorList>
    </citation>
    <scope>NUCLEOTIDE SEQUENCE [LARGE SCALE GENOMIC DNA]</scope>
</reference>
<protein>
    <submittedName>
        <fullName evidence="2">Uncharacterized protein</fullName>
    </submittedName>
</protein>